<evidence type="ECO:0000256" key="5">
    <source>
        <dbReference type="ARBA" id="ARBA00022714"/>
    </source>
</evidence>
<evidence type="ECO:0000256" key="8">
    <source>
        <dbReference type="ARBA" id="ARBA00022967"/>
    </source>
</evidence>
<feature type="domain" description="4Fe-4S ferredoxin-type" evidence="15">
    <location>
        <begin position="183"/>
        <end position="215"/>
    </location>
</feature>
<sequence>MEAADTKLILEIDGREVRVKFGTLILDAAKEVGITIPTFCYQARLSGIGSCRMCIVEIEGQKKLQPACITPVMDGMKIATNSDTVVSARKAMLEFLLSNHAMDCPVCDKAGECELQDMVYSHGQRDSKYGEIKVRHHEKDYIISPVIVKNSNRCVQCIRCIRVCREVVGRGVLGSVGRGAHQEETSFRKGELECDNCGMCIEVCPVGCFMRLPYRYKARPWDLKSAVSVCPYCATGCKTTLQERDGEVVRSIAFKGLGFNDRMMCARGRFGYDILNSDKRLTSPLKRKGDSFEEISWSEAFGIISAGFAKTAPEKRGGVASASLTNEELFFFQKIMREAVGTPNLDSASRWSGDTAGAFIAATAINEGGRTIYQAVSSDTVFVLGTQLSEENPVIDYIVRHVTDSGRSNLVIASPRAMKLDATAHQSIRHIPGEIAKFLNALILCLYEDDPGGLASLEGAGISSKVSISELATLSGVTADELRQLSLRLKRSETVSILAGTDILRLGQGARGLRLLKLALEAMGKRLRILPILDRANQRGAWGMGVHPSFGPGFRHLEAGGLDCYGMLDAAAEGKMEFMYVVGEDIAGMYPDRGFAEAALSKVGFLVVQDTFMTDTALKADLILPGALAGEKSGTFTNQVGRVQNLSPVQSPPGQARIDLRIMEDLASSVSPGYMDNACKDIFGCIQKAVPSYINIDNKSTGKDCGSVVSTDVTFEAFFNVAEKPGAVLSGEYPLRLITGNHLFYSGNLSSYSDILRGLLKEPVAEVGPETAEALGLSDGQHVNVACEGYLDSFLLKVSRGTPPGVVFIAENYADKPVNRFFRRGETIPRVKITS</sequence>
<dbReference type="InterPro" id="IPR006656">
    <property type="entry name" value="Mopterin_OxRdtase"/>
</dbReference>
<dbReference type="GO" id="GO:0016020">
    <property type="term" value="C:membrane"/>
    <property type="evidence" value="ECO:0007669"/>
    <property type="project" value="InterPro"/>
</dbReference>
<dbReference type="FunFam" id="3.10.20.740:FF:000005">
    <property type="entry name" value="NADH:ubiquinone oxidoreductase subunit"/>
    <property type="match status" value="1"/>
</dbReference>
<dbReference type="Pfam" id="PF00384">
    <property type="entry name" value="Molybdopterin"/>
    <property type="match status" value="1"/>
</dbReference>
<organism evidence="18">
    <name type="scientific">hydrothermal vent metagenome</name>
    <dbReference type="NCBI Taxonomy" id="652676"/>
    <lineage>
        <taxon>unclassified sequences</taxon>
        <taxon>metagenomes</taxon>
        <taxon>ecological metagenomes</taxon>
    </lineage>
</organism>
<dbReference type="PANTHER" id="PTHR43105:SF10">
    <property type="entry name" value="NADH-QUINONE OXIDOREDUCTASE SUBUNIT G"/>
    <property type="match status" value="1"/>
</dbReference>
<comment type="cofactor">
    <cofactor evidence="1">
        <name>[4Fe-4S] cluster</name>
        <dbReference type="ChEBI" id="CHEBI:49883"/>
    </cofactor>
</comment>
<comment type="similarity">
    <text evidence="3">Belongs to the complex I 75 kDa subunit family.</text>
</comment>
<dbReference type="Pfam" id="PF13510">
    <property type="entry name" value="Fer2_4"/>
    <property type="match status" value="1"/>
</dbReference>
<dbReference type="Pfam" id="PF22117">
    <property type="entry name" value="Fer4_Nqo3"/>
    <property type="match status" value="1"/>
</dbReference>
<evidence type="ECO:0000256" key="13">
    <source>
        <dbReference type="ARBA" id="ARBA00034078"/>
    </source>
</evidence>
<dbReference type="CDD" id="cd00207">
    <property type="entry name" value="fer2"/>
    <property type="match status" value="1"/>
</dbReference>
<dbReference type="InterPro" id="IPR010228">
    <property type="entry name" value="NADH_UbQ_OxRdtase_Gsu"/>
</dbReference>
<dbReference type="InterPro" id="IPR036010">
    <property type="entry name" value="2Fe-2S_ferredoxin-like_sf"/>
</dbReference>
<keyword evidence="8" id="KW-1278">Translocase</keyword>
<dbReference type="SUPFAM" id="SSF54862">
    <property type="entry name" value="4Fe-4S ferredoxins"/>
    <property type="match status" value="1"/>
</dbReference>
<keyword evidence="4" id="KW-0004">4Fe-4S</keyword>
<accession>A0A3B0VR12</accession>
<dbReference type="GO" id="GO:0046872">
    <property type="term" value="F:metal ion binding"/>
    <property type="evidence" value="ECO:0007669"/>
    <property type="project" value="UniProtKB-KW"/>
</dbReference>
<dbReference type="EC" id="1.6.5.3" evidence="18"/>
<dbReference type="GO" id="GO:0003954">
    <property type="term" value="F:NADH dehydrogenase activity"/>
    <property type="evidence" value="ECO:0007669"/>
    <property type="project" value="TreeGrafter"/>
</dbReference>
<comment type="cofactor">
    <cofactor evidence="13">
        <name>[2Fe-2S] cluster</name>
        <dbReference type="ChEBI" id="CHEBI:190135"/>
    </cofactor>
</comment>
<evidence type="ECO:0000256" key="7">
    <source>
        <dbReference type="ARBA" id="ARBA00022723"/>
    </source>
</evidence>
<evidence type="ECO:0000256" key="4">
    <source>
        <dbReference type="ARBA" id="ARBA00022485"/>
    </source>
</evidence>
<evidence type="ECO:0000256" key="11">
    <source>
        <dbReference type="ARBA" id="ARBA00023027"/>
    </source>
</evidence>
<dbReference type="Gene3D" id="2.20.25.90">
    <property type="entry name" value="ADC-like domains"/>
    <property type="match status" value="1"/>
</dbReference>
<evidence type="ECO:0000256" key="6">
    <source>
        <dbReference type="ARBA" id="ARBA00022719"/>
    </source>
</evidence>
<evidence type="ECO:0000256" key="1">
    <source>
        <dbReference type="ARBA" id="ARBA00001966"/>
    </source>
</evidence>
<feature type="domain" description="2Fe-2S ferredoxin-type" evidence="14">
    <location>
        <begin position="6"/>
        <end position="84"/>
    </location>
</feature>
<dbReference type="InterPro" id="IPR019574">
    <property type="entry name" value="NADH_UbQ_OxRdtase_Gsu_4Fe4S-bd"/>
</dbReference>
<keyword evidence="7" id="KW-0479">Metal-binding</keyword>
<dbReference type="GO" id="GO:0043546">
    <property type="term" value="F:molybdopterin cofactor binding"/>
    <property type="evidence" value="ECO:0007669"/>
    <property type="project" value="InterPro"/>
</dbReference>
<evidence type="ECO:0000256" key="3">
    <source>
        <dbReference type="ARBA" id="ARBA00005404"/>
    </source>
</evidence>
<dbReference type="InterPro" id="IPR009010">
    <property type="entry name" value="Asp_de-COase-like_dom_sf"/>
</dbReference>
<dbReference type="SMART" id="SM00926">
    <property type="entry name" value="Molybdop_Fe4S4"/>
    <property type="match status" value="1"/>
</dbReference>
<evidence type="ECO:0000256" key="12">
    <source>
        <dbReference type="ARBA" id="ARBA00023075"/>
    </source>
</evidence>
<dbReference type="Pfam" id="PF04879">
    <property type="entry name" value="Molybdop_Fe4S4"/>
    <property type="match status" value="1"/>
</dbReference>
<feature type="domain" description="4Fe-4S His(Cys)3-ligated-type" evidence="17">
    <location>
        <begin position="84"/>
        <end position="123"/>
    </location>
</feature>
<dbReference type="PROSITE" id="PS51379">
    <property type="entry name" value="4FE4S_FER_2"/>
    <property type="match status" value="1"/>
</dbReference>
<dbReference type="Gene3D" id="2.40.40.20">
    <property type="match status" value="1"/>
</dbReference>
<dbReference type="Pfam" id="PF01568">
    <property type="entry name" value="Molydop_binding"/>
    <property type="match status" value="1"/>
</dbReference>
<dbReference type="PANTHER" id="PTHR43105">
    <property type="entry name" value="RESPIRATORY NITRATE REDUCTASE"/>
    <property type="match status" value="1"/>
</dbReference>
<dbReference type="GO" id="GO:0042773">
    <property type="term" value="P:ATP synthesis coupled electron transport"/>
    <property type="evidence" value="ECO:0007669"/>
    <property type="project" value="InterPro"/>
</dbReference>
<dbReference type="InterPro" id="IPR006657">
    <property type="entry name" value="MoPterin_dinucl-bd_dom"/>
</dbReference>
<dbReference type="GO" id="GO:0051537">
    <property type="term" value="F:2 iron, 2 sulfur cluster binding"/>
    <property type="evidence" value="ECO:0007669"/>
    <property type="project" value="UniProtKB-KW"/>
</dbReference>
<evidence type="ECO:0000256" key="2">
    <source>
        <dbReference type="ARBA" id="ARBA00002378"/>
    </source>
</evidence>
<keyword evidence="10" id="KW-0411">Iron-sulfur</keyword>
<gene>
    <name evidence="18" type="ORF">MNBD_DELTA02-365</name>
</gene>
<dbReference type="Gene3D" id="3.40.50.740">
    <property type="match status" value="1"/>
</dbReference>
<dbReference type="InterPro" id="IPR050123">
    <property type="entry name" value="Prok_molybdopt-oxidoreductase"/>
</dbReference>
<dbReference type="InterPro" id="IPR006963">
    <property type="entry name" value="Mopterin_OxRdtase_4Fe-4S_dom"/>
</dbReference>
<evidence type="ECO:0000256" key="9">
    <source>
        <dbReference type="ARBA" id="ARBA00023004"/>
    </source>
</evidence>
<evidence type="ECO:0000259" key="14">
    <source>
        <dbReference type="PROSITE" id="PS51085"/>
    </source>
</evidence>
<name>A0A3B0VR12_9ZZZZ</name>
<dbReference type="InterPro" id="IPR000283">
    <property type="entry name" value="NADH_UbQ_OxRdtase_75kDa_su_CS"/>
</dbReference>
<comment type="function">
    <text evidence="2">NDH-1 shuttles electrons from NADH, via FMN and iron-sulfur (Fe-S) centers, to quinones in the respiratory chain. The immediate electron acceptor for the enzyme in this species is believed to be ubiquinone. Couples the redox reaction to proton translocation (for every two electrons transferred, four hydrogen ions are translocated across the cytoplasmic membrane), and thus conserves the redox energy in a proton gradient.</text>
</comment>
<dbReference type="NCBIfam" id="TIGR01973">
    <property type="entry name" value="NuoG"/>
    <property type="match status" value="1"/>
</dbReference>
<dbReference type="Gene3D" id="3.40.228.10">
    <property type="entry name" value="Dimethylsulfoxide Reductase, domain 2"/>
    <property type="match status" value="1"/>
</dbReference>
<protein>
    <submittedName>
        <fullName evidence="18">NADH-ubiquinone oxidoreductase chain G</fullName>
        <ecNumber evidence="18">1.6.5.3</ecNumber>
    </submittedName>
</protein>
<dbReference type="PROSITE" id="PS51085">
    <property type="entry name" value="2FE2S_FER_2"/>
    <property type="match status" value="1"/>
</dbReference>
<dbReference type="InterPro" id="IPR001041">
    <property type="entry name" value="2Fe-2S_ferredoxin-type"/>
</dbReference>
<dbReference type="PROSITE" id="PS51669">
    <property type="entry name" value="4FE4S_MOW_BIS_MGD"/>
    <property type="match status" value="1"/>
</dbReference>
<dbReference type="Gene3D" id="3.10.20.740">
    <property type="match status" value="1"/>
</dbReference>
<dbReference type="PROSITE" id="PS00198">
    <property type="entry name" value="4FE4S_FER_1"/>
    <property type="match status" value="1"/>
</dbReference>
<dbReference type="EMBL" id="UOEZ01000006">
    <property type="protein sequence ID" value="VAW34676.1"/>
    <property type="molecule type" value="Genomic_DNA"/>
</dbReference>
<dbReference type="InterPro" id="IPR054351">
    <property type="entry name" value="NADH_UbQ_OxRdtase_ferredoxin"/>
</dbReference>
<dbReference type="SUPFAM" id="SSF54292">
    <property type="entry name" value="2Fe-2S ferredoxin-like"/>
    <property type="match status" value="1"/>
</dbReference>
<dbReference type="GO" id="GO:0048038">
    <property type="term" value="F:quinone binding"/>
    <property type="evidence" value="ECO:0007669"/>
    <property type="project" value="UniProtKB-KW"/>
</dbReference>
<keyword evidence="11" id="KW-0520">NAD</keyword>
<dbReference type="InterPro" id="IPR017896">
    <property type="entry name" value="4Fe4S_Fe-S-bd"/>
</dbReference>
<proteinExistence type="inferred from homology"/>
<reference evidence="18" key="1">
    <citation type="submission" date="2018-06" db="EMBL/GenBank/DDBJ databases">
        <authorList>
            <person name="Zhirakovskaya E."/>
        </authorList>
    </citation>
    <scope>NUCLEOTIDE SEQUENCE</scope>
</reference>
<keyword evidence="9" id="KW-0408">Iron</keyword>
<dbReference type="GO" id="GO:0051539">
    <property type="term" value="F:4 iron, 4 sulfur cluster binding"/>
    <property type="evidence" value="ECO:0007669"/>
    <property type="project" value="UniProtKB-KW"/>
</dbReference>
<dbReference type="AlphaFoldDB" id="A0A3B0VR12"/>
<keyword evidence="6" id="KW-0874">Quinone</keyword>
<evidence type="ECO:0000259" key="15">
    <source>
        <dbReference type="PROSITE" id="PS51379"/>
    </source>
</evidence>
<dbReference type="Pfam" id="PF10588">
    <property type="entry name" value="NADH-G_4Fe-4S_3"/>
    <property type="match status" value="1"/>
</dbReference>
<evidence type="ECO:0000313" key="18">
    <source>
        <dbReference type="EMBL" id="VAW34676.1"/>
    </source>
</evidence>
<evidence type="ECO:0000256" key="10">
    <source>
        <dbReference type="ARBA" id="ARBA00023014"/>
    </source>
</evidence>
<dbReference type="PROSITE" id="PS51839">
    <property type="entry name" value="4FE4S_HC3"/>
    <property type="match status" value="1"/>
</dbReference>
<keyword evidence="12 18" id="KW-0830">Ubiquinone</keyword>
<dbReference type="PROSITE" id="PS00641">
    <property type="entry name" value="COMPLEX1_75K_1"/>
    <property type="match status" value="1"/>
</dbReference>
<dbReference type="SMART" id="SM00929">
    <property type="entry name" value="NADH-G_4Fe-4S_3"/>
    <property type="match status" value="1"/>
</dbReference>
<dbReference type="SUPFAM" id="SSF50692">
    <property type="entry name" value="ADC-like"/>
    <property type="match status" value="1"/>
</dbReference>
<dbReference type="GO" id="GO:0008137">
    <property type="term" value="F:NADH dehydrogenase (ubiquinone) activity"/>
    <property type="evidence" value="ECO:0007669"/>
    <property type="project" value="InterPro"/>
</dbReference>
<dbReference type="InterPro" id="IPR017900">
    <property type="entry name" value="4Fe4S_Fe_S_CS"/>
</dbReference>
<feature type="domain" description="4Fe-4S Mo/W bis-MGD-type" evidence="16">
    <location>
        <begin position="223"/>
        <end position="279"/>
    </location>
</feature>
<keyword evidence="5" id="KW-0001">2Fe-2S</keyword>
<evidence type="ECO:0000259" key="17">
    <source>
        <dbReference type="PROSITE" id="PS51839"/>
    </source>
</evidence>
<keyword evidence="18" id="KW-0560">Oxidoreductase</keyword>
<evidence type="ECO:0000259" key="16">
    <source>
        <dbReference type="PROSITE" id="PS51669"/>
    </source>
</evidence>
<dbReference type="Gene3D" id="3.30.70.20">
    <property type="match status" value="1"/>
</dbReference>
<dbReference type="SUPFAM" id="SSF53706">
    <property type="entry name" value="Formate dehydrogenase/DMSO reductase, domains 1-3"/>
    <property type="match status" value="1"/>
</dbReference>